<sequence length="82" mass="9166">MGAGHRDAEQKALLCGVDEGPNMTELEEAQEEVREAFCVACAGCSEDITCLKISLIFFNCLFLTLIIRLFSILCYMKIPFQI</sequence>
<accession>A0A0F8XQJ3</accession>
<dbReference type="AlphaFoldDB" id="A0A0F8XQJ3"/>
<keyword evidence="1" id="KW-1133">Transmembrane helix</keyword>
<evidence type="ECO:0000313" key="2">
    <source>
        <dbReference type="EMBL" id="KKK63415.1"/>
    </source>
</evidence>
<proteinExistence type="predicted"/>
<protein>
    <submittedName>
        <fullName evidence="2">Uncharacterized protein</fullName>
    </submittedName>
</protein>
<name>A0A0F8XQJ3_9ZZZZ</name>
<comment type="caution">
    <text evidence="2">The sequence shown here is derived from an EMBL/GenBank/DDBJ whole genome shotgun (WGS) entry which is preliminary data.</text>
</comment>
<feature type="transmembrane region" description="Helical" evidence="1">
    <location>
        <begin position="55"/>
        <end position="76"/>
    </location>
</feature>
<dbReference type="EMBL" id="LAZR01061526">
    <property type="protein sequence ID" value="KKK63415.1"/>
    <property type="molecule type" value="Genomic_DNA"/>
</dbReference>
<gene>
    <name evidence="2" type="ORF">LCGC14_2994510</name>
</gene>
<reference evidence="2" key="1">
    <citation type="journal article" date="2015" name="Nature">
        <title>Complex archaea that bridge the gap between prokaryotes and eukaryotes.</title>
        <authorList>
            <person name="Spang A."/>
            <person name="Saw J.H."/>
            <person name="Jorgensen S.L."/>
            <person name="Zaremba-Niedzwiedzka K."/>
            <person name="Martijn J."/>
            <person name="Lind A.E."/>
            <person name="van Eijk R."/>
            <person name="Schleper C."/>
            <person name="Guy L."/>
            <person name="Ettema T.J."/>
        </authorList>
    </citation>
    <scope>NUCLEOTIDE SEQUENCE</scope>
</reference>
<organism evidence="2">
    <name type="scientific">marine sediment metagenome</name>
    <dbReference type="NCBI Taxonomy" id="412755"/>
    <lineage>
        <taxon>unclassified sequences</taxon>
        <taxon>metagenomes</taxon>
        <taxon>ecological metagenomes</taxon>
    </lineage>
</organism>
<keyword evidence="1" id="KW-0812">Transmembrane</keyword>
<evidence type="ECO:0000256" key="1">
    <source>
        <dbReference type="SAM" id="Phobius"/>
    </source>
</evidence>
<keyword evidence="1" id="KW-0472">Membrane</keyword>